<evidence type="ECO:0000256" key="1">
    <source>
        <dbReference type="ARBA" id="ARBA00007039"/>
    </source>
</evidence>
<keyword evidence="3" id="KW-0645">Protease</keyword>
<dbReference type="PANTHER" id="PTHR10381">
    <property type="entry name" value="ATP-DEPENDENT CLP PROTEASE PROTEOLYTIC SUBUNIT"/>
    <property type="match status" value="1"/>
</dbReference>
<keyword evidence="10" id="KW-1185">Reference proteome</keyword>
<dbReference type="EMBL" id="BQKB01000044">
    <property type="protein sequence ID" value="GJM53653.1"/>
    <property type="molecule type" value="Genomic_DNA"/>
</dbReference>
<reference evidence="7 10" key="1">
    <citation type="submission" date="2021-11" db="EMBL/GenBank/DDBJ databases">
        <title>Draft genome sequence of Capnocytophaga sp. strain KC07075 isolated from cat oral cavity.</title>
        <authorList>
            <person name="Suzuki M."/>
            <person name="Imaoka K."/>
            <person name="Kimura M."/>
            <person name="Morikawa S."/>
            <person name="Maeda K."/>
        </authorList>
    </citation>
    <scope>NUCLEOTIDE SEQUENCE</scope>
    <source>
        <strain evidence="7">KC07075</strain>
        <strain evidence="8 10">KC07079</strain>
    </source>
</reference>
<comment type="similarity">
    <text evidence="1 6">Belongs to the peptidase S14 family.</text>
</comment>
<gene>
    <name evidence="7" type="ORF">RCZ15_20590</name>
    <name evidence="8" type="ORF">RCZ16_19690</name>
</gene>
<dbReference type="GO" id="GO:0006515">
    <property type="term" value="P:protein quality control for misfolded or incompletely synthesized proteins"/>
    <property type="evidence" value="ECO:0007669"/>
    <property type="project" value="TreeGrafter"/>
</dbReference>
<dbReference type="PANTHER" id="PTHR10381:SF70">
    <property type="entry name" value="ATP-DEPENDENT CLP PROTEASE PROTEOLYTIC SUBUNIT"/>
    <property type="match status" value="1"/>
</dbReference>
<dbReference type="AlphaFoldDB" id="A0AAV5AUZ5"/>
<dbReference type="SUPFAM" id="SSF52096">
    <property type="entry name" value="ClpP/crotonase"/>
    <property type="match status" value="1"/>
</dbReference>
<evidence type="ECO:0000313" key="7">
    <source>
        <dbReference type="EMBL" id="GJM51086.1"/>
    </source>
</evidence>
<sequence length="372" mass="42428">MQFEVQENVITAFGVIETGDGVKFASLFSQLEQSQTDILLKLHTEGGSVFDGNMIYNALINSKANVTIHIIGIAASMGAIISLAVDEVYMAENSYLMIHAPSSYSSGQAQDFENQAKLLRLIEADFIKKLQQKTGKTEEYVKQWLIGDTWFNAQQALNEGLIKGIISPEFDFDACNPKQLSVKEVFNHYKPSNNFNFSDMDLREQLISRFKLISNTSNTNILMKVEEALYLREELKKLLELDKKVSDDEILEAVKKLLEAEQTTQEEQETEARYLTTQAIRSGGITQAQEQHVLNLFKNDFKGTKNFLNSLPKRNPFSISDLIKSKVVSEQSQEKPKSDWNLDDYRKNAPKELEQNQQLYQRLIKAKYNNKN</sequence>
<dbReference type="InterPro" id="IPR023562">
    <property type="entry name" value="ClpP/TepA"/>
</dbReference>
<dbReference type="EMBL" id="BQKA01000037">
    <property type="protein sequence ID" value="GJM51086.1"/>
    <property type="molecule type" value="Genomic_DNA"/>
</dbReference>
<dbReference type="Pfam" id="PF00574">
    <property type="entry name" value="CLP_protease"/>
    <property type="match status" value="1"/>
</dbReference>
<protein>
    <recommendedName>
        <fullName evidence="6">ATP-dependent Clp protease proteolytic subunit</fullName>
    </recommendedName>
</protein>
<name>A0AAV5AUZ5_9FLAO</name>
<dbReference type="GO" id="GO:0004176">
    <property type="term" value="F:ATP-dependent peptidase activity"/>
    <property type="evidence" value="ECO:0007669"/>
    <property type="project" value="InterPro"/>
</dbReference>
<evidence type="ECO:0000256" key="4">
    <source>
        <dbReference type="ARBA" id="ARBA00022801"/>
    </source>
</evidence>
<dbReference type="InterPro" id="IPR029045">
    <property type="entry name" value="ClpP/crotonase-like_dom_sf"/>
</dbReference>
<dbReference type="GO" id="GO:0004252">
    <property type="term" value="F:serine-type endopeptidase activity"/>
    <property type="evidence" value="ECO:0007669"/>
    <property type="project" value="InterPro"/>
</dbReference>
<accession>A0AAV5AUZ5</accession>
<evidence type="ECO:0000313" key="8">
    <source>
        <dbReference type="EMBL" id="GJM53653.1"/>
    </source>
</evidence>
<dbReference type="CDD" id="cd07016">
    <property type="entry name" value="S14_ClpP_1"/>
    <property type="match status" value="1"/>
</dbReference>
<dbReference type="Proteomes" id="UP001208692">
    <property type="component" value="Unassembled WGS sequence"/>
</dbReference>
<dbReference type="GO" id="GO:0051117">
    <property type="term" value="F:ATPase binding"/>
    <property type="evidence" value="ECO:0007669"/>
    <property type="project" value="TreeGrafter"/>
</dbReference>
<dbReference type="Proteomes" id="UP001207736">
    <property type="component" value="Unassembled WGS sequence"/>
</dbReference>
<evidence type="ECO:0000256" key="3">
    <source>
        <dbReference type="ARBA" id="ARBA00022670"/>
    </source>
</evidence>
<keyword evidence="4" id="KW-0378">Hydrolase</keyword>
<dbReference type="PRINTS" id="PR00127">
    <property type="entry name" value="CLPPROTEASEP"/>
</dbReference>
<evidence type="ECO:0000256" key="2">
    <source>
        <dbReference type="ARBA" id="ARBA00022490"/>
    </source>
</evidence>
<evidence type="ECO:0000313" key="9">
    <source>
        <dbReference type="Proteomes" id="UP001207736"/>
    </source>
</evidence>
<comment type="caution">
    <text evidence="7">The sequence shown here is derived from an EMBL/GenBank/DDBJ whole genome shotgun (WGS) entry which is preliminary data.</text>
</comment>
<dbReference type="GO" id="GO:0009368">
    <property type="term" value="C:endopeptidase Clp complex"/>
    <property type="evidence" value="ECO:0007669"/>
    <property type="project" value="TreeGrafter"/>
</dbReference>
<dbReference type="NCBIfam" id="NF045542">
    <property type="entry name" value="Clp_rel_HeadMat"/>
    <property type="match status" value="1"/>
</dbReference>
<keyword evidence="2" id="KW-0963">Cytoplasm</keyword>
<dbReference type="Gene3D" id="3.90.226.10">
    <property type="entry name" value="2-enoyl-CoA Hydratase, Chain A, domain 1"/>
    <property type="match status" value="1"/>
</dbReference>
<evidence type="ECO:0000313" key="10">
    <source>
        <dbReference type="Proteomes" id="UP001208692"/>
    </source>
</evidence>
<organism evidence="7 9">
    <name type="scientific">Capnocytophaga catalasegens</name>
    <dbReference type="NCBI Taxonomy" id="1004260"/>
    <lineage>
        <taxon>Bacteria</taxon>
        <taxon>Pseudomonadati</taxon>
        <taxon>Bacteroidota</taxon>
        <taxon>Flavobacteriia</taxon>
        <taxon>Flavobacteriales</taxon>
        <taxon>Flavobacteriaceae</taxon>
        <taxon>Capnocytophaga</taxon>
    </lineage>
</organism>
<proteinExistence type="inferred from homology"/>
<evidence type="ECO:0000256" key="6">
    <source>
        <dbReference type="RuleBase" id="RU003567"/>
    </source>
</evidence>
<dbReference type="RefSeq" id="WP_264847307.1">
    <property type="nucleotide sequence ID" value="NZ_BPMA01000049.1"/>
</dbReference>
<dbReference type="InterPro" id="IPR001907">
    <property type="entry name" value="ClpP"/>
</dbReference>
<evidence type="ECO:0000256" key="5">
    <source>
        <dbReference type="ARBA" id="ARBA00022825"/>
    </source>
</evidence>
<keyword evidence="5" id="KW-0720">Serine protease</keyword>